<keyword evidence="1" id="KW-1133">Transmembrane helix</keyword>
<accession>A0A2A9F218</accession>
<dbReference type="InterPro" id="IPR045390">
    <property type="entry name" value="ABC-3C_MC3"/>
</dbReference>
<evidence type="ECO:0000313" key="2">
    <source>
        <dbReference type="EMBL" id="PFG44560.1"/>
    </source>
</evidence>
<organism evidence="2 3">
    <name type="scientific">Isoptericola jiangsuensis</name>
    <dbReference type="NCBI Taxonomy" id="548579"/>
    <lineage>
        <taxon>Bacteria</taxon>
        <taxon>Bacillati</taxon>
        <taxon>Actinomycetota</taxon>
        <taxon>Actinomycetes</taxon>
        <taxon>Micrococcales</taxon>
        <taxon>Promicromonosporaceae</taxon>
        <taxon>Isoptericola</taxon>
    </lineage>
</organism>
<evidence type="ECO:0000256" key="1">
    <source>
        <dbReference type="SAM" id="Phobius"/>
    </source>
</evidence>
<comment type="caution">
    <text evidence="2">The sequence shown here is derived from an EMBL/GenBank/DDBJ whole genome shotgun (WGS) entry which is preliminary data.</text>
</comment>
<name>A0A2A9F218_9MICO</name>
<proteinExistence type="predicted"/>
<keyword evidence="1" id="KW-0812">Transmembrane</keyword>
<keyword evidence="3" id="KW-1185">Reference proteome</keyword>
<reference evidence="2 3" key="1">
    <citation type="submission" date="2017-10" db="EMBL/GenBank/DDBJ databases">
        <title>Sequencing the genomes of 1000 actinobacteria strains.</title>
        <authorList>
            <person name="Klenk H.-P."/>
        </authorList>
    </citation>
    <scope>NUCLEOTIDE SEQUENCE [LARGE SCALE GENOMIC DNA]</scope>
    <source>
        <strain evidence="2 3">DSM 21863</strain>
    </source>
</reference>
<keyword evidence="1" id="KW-0472">Membrane</keyword>
<protein>
    <submittedName>
        <fullName evidence="2">Uncharacterized protein</fullName>
    </submittedName>
</protein>
<evidence type="ECO:0000313" key="3">
    <source>
        <dbReference type="Proteomes" id="UP000224130"/>
    </source>
</evidence>
<dbReference type="EMBL" id="PDJJ01000001">
    <property type="protein sequence ID" value="PFG44560.1"/>
    <property type="molecule type" value="Genomic_DNA"/>
</dbReference>
<dbReference type="Proteomes" id="UP000224130">
    <property type="component" value="Unassembled WGS sequence"/>
</dbReference>
<dbReference type="Pfam" id="PF20131">
    <property type="entry name" value="MC3"/>
    <property type="match status" value="1"/>
</dbReference>
<dbReference type="RefSeq" id="WP_098464749.1">
    <property type="nucleotide sequence ID" value="NZ_PDJJ01000001.1"/>
</dbReference>
<dbReference type="OrthoDB" id="7059377at2"/>
<feature type="transmembrane region" description="Helical" evidence="1">
    <location>
        <begin position="12"/>
        <end position="32"/>
    </location>
</feature>
<dbReference type="AlphaFoldDB" id="A0A2A9F218"/>
<sequence>MTAWEQRSRTEAAMLNPALLAAITASAAIRFLEAGGRAMPWYYAHLVAPLVLHRGTREALPRDTRTNLTTWVSRHPVEHAGFGQRAQSLRGAVQDGLRFGFRHHMLELNQEGGLTASLAQGRGHTLEPNSDVHRVVTRAGFVGKWLTKIEQPATAFVILGVAP</sequence>
<gene>
    <name evidence="2" type="ORF">ATJ88_3288</name>
</gene>